<protein>
    <submittedName>
        <fullName evidence="7">CrtK protein</fullName>
    </submittedName>
</protein>
<dbReference type="RefSeq" id="WP_034958207.1">
    <property type="nucleotide sequence ID" value="NZ_JMIW01000001.1"/>
</dbReference>
<dbReference type="Pfam" id="PF03073">
    <property type="entry name" value="TspO_MBR"/>
    <property type="match status" value="1"/>
</dbReference>
<feature type="transmembrane region" description="Helical" evidence="6">
    <location>
        <begin position="87"/>
        <end position="108"/>
    </location>
</feature>
<evidence type="ECO:0000313" key="8">
    <source>
        <dbReference type="Proteomes" id="UP000027647"/>
    </source>
</evidence>
<evidence type="ECO:0000256" key="1">
    <source>
        <dbReference type="ARBA" id="ARBA00004141"/>
    </source>
</evidence>
<reference evidence="7 8" key="1">
    <citation type="submission" date="2014-04" db="EMBL/GenBank/DDBJ databases">
        <title>A comprehensive comparison of genomes of Erythrobacter spp. strains.</title>
        <authorList>
            <person name="Zheng Q."/>
        </authorList>
    </citation>
    <scope>NUCLEOTIDE SEQUENCE [LARGE SCALE GENOMIC DNA]</scope>
    <source>
        <strain evidence="7 8">DSM 6997</strain>
    </source>
</reference>
<dbReference type="STRING" id="1044.EH31_04035"/>
<dbReference type="AlphaFoldDB" id="A0A074N1P5"/>
<feature type="transmembrane region" description="Helical" evidence="6">
    <location>
        <begin position="17"/>
        <end position="36"/>
    </location>
</feature>
<feature type="transmembrane region" description="Helical" evidence="6">
    <location>
        <begin position="141"/>
        <end position="161"/>
    </location>
</feature>
<dbReference type="PANTHER" id="PTHR10057:SF0">
    <property type="entry name" value="TRANSLOCATOR PROTEIN"/>
    <property type="match status" value="1"/>
</dbReference>
<evidence type="ECO:0000313" key="7">
    <source>
        <dbReference type="EMBL" id="KEO91852.1"/>
    </source>
</evidence>
<evidence type="ECO:0000256" key="2">
    <source>
        <dbReference type="ARBA" id="ARBA00007524"/>
    </source>
</evidence>
<keyword evidence="8" id="KW-1185">Reference proteome</keyword>
<dbReference type="EMBL" id="JMIW01000001">
    <property type="protein sequence ID" value="KEO91852.1"/>
    <property type="molecule type" value="Genomic_DNA"/>
</dbReference>
<name>A0A074N1P5_ERYLO</name>
<dbReference type="Gene3D" id="1.20.1260.100">
    <property type="entry name" value="TspO/MBR protein"/>
    <property type="match status" value="1"/>
</dbReference>
<dbReference type="eggNOG" id="COG3476">
    <property type="taxonomic scope" value="Bacteria"/>
</dbReference>
<sequence length="183" mass="19785">MNFLASKAQLRASFARWSLFTVPLIVLLGFLAGQLGGPDTLWFQSLTKPSIFPPPAAFGIVWTILYVMIGFSVALVASAWGAHGRGLAIIGFAIHFVGNLSWTFVFFGMQNMTAGLGVLVYTTLTLLVVIVLFARVRRSAALLLIPYLAWVGFASVLNWQFMVENPDGGANAGEAGAVERVEF</sequence>
<accession>A0A074N1P5</accession>
<dbReference type="FunFam" id="1.20.1260.100:FF:000001">
    <property type="entry name" value="translocator protein 2"/>
    <property type="match status" value="1"/>
</dbReference>
<proteinExistence type="inferred from homology"/>
<dbReference type="OrthoDB" id="9795496at2"/>
<organism evidence="7 8">
    <name type="scientific">Erythrobacter longus</name>
    <dbReference type="NCBI Taxonomy" id="1044"/>
    <lineage>
        <taxon>Bacteria</taxon>
        <taxon>Pseudomonadati</taxon>
        <taxon>Pseudomonadota</taxon>
        <taxon>Alphaproteobacteria</taxon>
        <taxon>Sphingomonadales</taxon>
        <taxon>Erythrobacteraceae</taxon>
        <taxon>Erythrobacter/Porphyrobacter group</taxon>
        <taxon>Erythrobacter</taxon>
    </lineage>
</organism>
<gene>
    <name evidence="7" type="ORF">EH31_04035</name>
</gene>
<evidence type="ECO:0000256" key="3">
    <source>
        <dbReference type="ARBA" id="ARBA00022692"/>
    </source>
</evidence>
<keyword evidence="4 6" id="KW-1133">Transmembrane helix</keyword>
<evidence type="ECO:0000256" key="4">
    <source>
        <dbReference type="ARBA" id="ARBA00022989"/>
    </source>
</evidence>
<keyword evidence="5 6" id="KW-0472">Membrane</keyword>
<keyword evidence="3 6" id="KW-0812">Transmembrane</keyword>
<dbReference type="InterPro" id="IPR004307">
    <property type="entry name" value="TspO_MBR"/>
</dbReference>
<dbReference type="GO" id="GO:0033013">
    <property type="term" value="P:tetrapyrrole metabolic process"/>
    <property type="evidence" value="ECO:0007669"/>
    <property type="project" value="UniProtKB-ARBA"/>
</dbReference>
<feature type="transmembrane region" description="Helical" evidence="6">
    <location>
        <begin position="56"/>
        <end position="80"/>
    </location>
</feature>
<dbReference type="CDD" id="cd15904">
    <property type="entry name" value="TSPO_MBR"/>
    <property type="match status" value="1"/>
</dbReference>
<comment type="similarity">
    <text evidence="2">Belongs to the TspO/BZRP family.</text>
</comment>
<dbReference type="PIRSF" id="PIRSF005859">
    <property type="entry name" value="PBR"/>
    <property type="match status" value="1"/>
</dbReference>
<dbReference type="GO" id="GO:0016020">
    <property type="term" value="C:membrane"/>
    <property type="evidence" value="ECO:0007669"/>
    <property type="project" value="UniProtKB-SubCell"/>
</dbReference>
<dbReference type="Proteomes" id="UP000027647">
    <property type="component" value="Unassembled WGS sequence"/>
</dbReference>
<dbReference type="PANTHER" id="PTHR10057">
    <property type="entry name" value="PERIPHERAL-TYPE BENZODIAZEPINE RECEPTOR"/>
    <property type="match status" value="1"/>
</dbReference>
<comment type="caution">
    <text evidence="7">The sequence shown here is derived from an EMBL/GenBank/DDBJ whole genome shotgun (WGS) entry which is preliminary data.</text>
</comment>
<evidence type="ECO:0000256" key="5">
    <source>
        <dbReference type="ARBA" id="ARBA00023136"/>
    </source>
</evidence>
<dbReference type="InterPro" id="IPR038330">
    <property type="entry name" value="TspO/MBR-related_sf"/>
</dbReference>
<feature type="transmembrane region" description="Helical" evidence="6">
    <location>
        <begin position="114"/>
        <end position="134"/>
    </location>
</feature>
<evidence type="ECO:0000256" key="6">
    <source>
        <dbReference type="SAM" id="Phobius"/>
    </source>
</evidence>
<comment type="subcellular location">
    <subcellularLocation>
        <location evidence="1">Membrane</location>
        <topology evidence="1">Multi-pass membrane protein</topology>
    </subcellularLocation>
</comment>